<dbReference type="SUPFAM" id="SSF46785">
    <property type="entry name" value="Winged helix' DNA-binding domain"/>
    <property type="match status" value="1"/>
</dbReference>
<sequence>MEQKVIECITHPIKCKLLLELYSSGKATAKQLAEIYNDIPQATLYRYLKRMTNDGILKVVEENQVRGTIEKTYGVAINLDSNGQDMIGENSGDAYMQMFMQYVFGFVKRFQDYCKNPNIDILKDRSGFSLAPIYATDEELESAMVEYSKIIQPLYKNRPTADRKSRTLGLIISPPENYDK</sequence>
<evidence type="ECO:0000313" key="2">
    <source>
        <dbReference type="Proteomes" id="UP000184241"/>
    </source>
</evidence>
<dbReference type="RefSeq" id="WP_073015833.1">
    <property type="nucleotide sequence ID" value="NZ_FQXU01000003.1"/>
</dbReference>
<accession>A0A1M5T6A0</accession>
<dbReference type="InterPro" id="IPR036390">
    <property type="entry name" value="WH_DNA-bd_sf"/>
</dbReference>
<dbReference type="Proteomes" id="UP000184241">
    <property type="component" value="Unassembled WGS sequence"/>
</dbReference>
<proteinExistence type="predicted"/>
<dbReference type="EMBL" id="FQXU01000003">
    <property type="protein sequence ID" value="SHH46254.1"/>
    <property type="molecule type" value="Genomic_DNA"/>
</dbReference>
<dbReference type="AlphaFoldDB" id="A0A1M5T6A0"/>
<name>A0A1M5T6A0_9CLOT</name>
<gene>
    <name evidence="1" type="ORF">SAMN02745941_00117</name>
</gene>
<dbReference type="InterPro" id="IPR036388">
    <property type="entry name" value="WH-like_DNA-bd_sf"/>
</dbReference>
<organism evidence="1 2">
    <name type="scientific">Clostridium intestinale DSM 6191</name>
    <dbReference type="NCBI Taxonomy" id="1121320"/>
    <lineage>
        <taxon>Bacteria</taxon>
        <taxon>Bacillati</taxon>
        <taxon>Bacillota</taxon>
        <taxon>Clostridia</taxon>
        <taxon>Eubacteriales</taxon>
        <taxon>Clostridiaceae</taxon>
        <taxon>Clostridium</taxon>
    </lineage>
</organism>
<dbReference type="Gene3D" id="6.10.140.2180">
    <property type="match status" value="1"/>
</dbReference>
<reference evidence="1 2" key="1">
    <citation type="submission" date="2016-11" db="EMBL/GenBank/DDBJ databases">
        <authorList>
            <person name="Jaros S."/>
            <person name="Januszkiewicz K."/>
            <person name="Wedrychowicz H."/>
        </authorList>
    </citation>
    <scope>NUCLEOTIDE SEQUENCE [LARGE SCALE GENOMIC DNA]</scope>
    <source>
        <strain evidence="1 2">DSM 6191</strain>
    </source>
</reference>
<protein>
    <submittedName>
        <fullName evidence="1">Helix-turn-helix domain-containing protein</fullName>
    </submittedName>
</protein>
<dbReference type="Gene3D" id="1.10.10.10">
    <property type="entry name" value="Winged helix-like DNA-binding domain superfamily/Winged helix DNA-binding domain"/>
    <property type="match status" value="1"/>
</dbReference>
<evidence type="ECO:0000313" key="1">
    <source>
        <dbReference type="EMBL" id="SHH46254.1"/>
    </source>
</evidence>